<accession>A0A3A4KKV6</accession>
<keyword evidence="1" id="KW-0805">Transcription regulation</keyword>
<dbReference type="GO" id="GO:0003700">
    <property type="term" value="F:DNA-binding transcription factor activity"/>
    <property type="evidence" value="ECO:0007669"/>
    <property type="project" value="InterPro"/>
</dbReference>
<dbReference type="InterPro" id="IPR047057">
    <property type="entry name" value="MerR_fam"/>
</dbReference>
<dbReference type="Pfam" id="PF13411">
    <property type="entry name" value="MerR_1"/>
    <property type="match status" value="1"/>
</dbReference>
<comment type="caution">
    <text evidence="7">The sequence shown here is derived from an EMBL/GenBank/DDBJ whole genome shotgun (WGS) entry which is preliminary data.</text>
</comment>
<feature type="domain" description="HTH merR-type" evidence="6">
    <location>
        <begin position="6"/>
        <end position="75"/>
    </location>
</feature>
<dbReference type="PANTHER" id="PTHR30204">
    <property type="entry name" value="REDOX-CYCLING DRUG-SENSING TRANSCRIPTIONAL ACTIVATOR SOXR"/>
    <property type="match status" value="1"/>
</dbReference>
<dbReference type="PRINTS" id="PR00040">
    <property type="entry name" value="HTHMERR"/>
</dbReference>
<proteinExistence type="predicted"/>
<keyword evidence="8" id="KW-1185">Reference proteome</keyword>
<feature type="coiled-coil region" evidence="5">
    <location>
        <begin position="73"/>
        <end position="107"/>
    </location>
</feature>
<reference evidence="7 8" key="1">
    <citation type="submission" date="2018-09" db="EMBL/GenBank/DDBJ databases">
        <title>YIM PH21274 draft genome.</title>
        <authorList>
            <person name="Miao C."/>
        </authorList>
    </citation>
    <scope>NUCLEOTIDE SEQUENCE [LARGE SCALE GENOMIC DNA]</scope>
    <source>
        <strain evidence="7 8">YIM PH 21724</strain>
    </source>
</reference>
<evidence type="ECO:0000259" key="6">
    <source>
        <dbReference type="PROSITE" id="PS50937"/>
    </source>
</evidence>
<evidence type="ECO:0000256" key="4">
    <source>
        <dbReference type="ARBA" id="ARBA00023163"/>
    </source>
</evidence>
<gene>
    <name evidence="7" type="ORF">D5S18_13030</name>
</gene>
<dbReference type="PROSITE" id="PS50937">
    <property type="entry name" value="HTH_MERR_2"/>
    <property type="match status" value="1"/>
</dbReference>
<dbReference type="Gene3D" id="1.10.490.50">
    <property type="entry name" value="Antibiotic binding domain of TipA-like multidrug resistance regulators"/>
    <property type="match status" value="1"/>
</dbReference>
<dbReference type="InterPro" id="IPR009061">
    <property type="entry name" value="DNA-bd_dom_put_sf"/>
</dbReference>
<evidence type="ECO:0000256" key="2">
    <source>
        <dbReference type="ARBA" id="ARBA00023125"/>
    </source>
</evidence>
<evidence type="ECO:0000313" key="7">
    <source>
        <dbReference type="EMBL" id="RJO77304.1"/>
    </source>
</evidence>
<keyword evidence="2" id="KW-0238">DNA-binding</keyword>
<dbReference type="PANTHER" id="PTHR30204:SF90">
    <property type="entry name" value="HTH-TYPE TRANSCRIPTIONAL ACTIVATOR MTA"/>
    <property type="match status" value="1"/>
</dbReference>
<keyword evidence="4" id="KW-0804">Transcription</keyword>
<organism evidence="7 8">
    <name type="scientific">Nocardia panacis</name>
    <dbReference type="NCBI Taxonomy" id="2340916"/>
    <lineage>
        <taxon>Bacteria</taxon>
        <taxon>Bacillati</taxon>
        <taxon>Actinomycetota</taxon>
        <taxon>Actinomycetes</taxon>
        <taxon>Mycobacteriales</taxon>
        <taxon>Nocardiaceae</taxon>
        <taxon>Nocardia</taxon>
    </lineage>
</organism>
<dbReference type="EMBL" id="QZFU01000016">
    <property type="protein sequence ID" value="RJO77304.1"/>
    <property type="molecule type" value="Genomic_DNA"/>
</dbReference>
<dbReference type="AlphaFoldDB" id="A0A3A4KKV6"/>
<dbReference type="Gene3D" id="1.10.1660.10">
    <property type="match status" value="1"/>
</dbReference>
<dbReference type="Pfam" id="PF07739">
    <property type="entry name" value="TipAS"/>
    <property type="match status" value="1"/>
</dbReference>
<protein>
    <submittedName>
        <fullName evidence="7">MerR family transcriptional regulator</fullName>
    </submittedName>
</protein>
<keyword evidence="5" id="KW-0175">Coiled coil</keyword>
<dbReference type="InterPro" id="IPR036244">
    <property type="entry name" value="TipA-like_antibiotic-bd"/>
</dbReference>
<dbReference type="SUPFAM" id="SSF46955">
    <property type="entry name" value="Putative DNA-binding domain"/>
    <property type="match status" value="1"/>
</dbReference>
<evidence type="ECO:0000313" key="8">
    <source>
        <dbReference type="Proteomes" id="UP000266677"/>
    </source>
</evidence>
<sequence>MRDSREWSIQDLAKAAGTTSRTLRHYGQMGLLPPSRVGANGYRYYDEGSLVRLQRVLLLRELGLGLPVIAEILAGEQDSAAALRTHLELLEQELDRIRRQIDSVRTTLHKTERGEKLMAAEVFDGFDHTVYKDEVIERWGRDAYDKSDRWWRSMSEADRTAHMRAAVDIAADYGRARAAGLAADSPEVQAITRRHYEWVGVGWQTKTPPLQAFTGLGEMYVADPRFAANYDKHGPGTAEFVRDAMRAYADAHR</sequence>
<evidence type="ECO:0000256" key="1">
    <source>
        <dbReference type="ARBA" id="ARBA00023015"/>
    </source>
</evidence>
<dbReference type="Proteomes" id="UP000266677">
    <property type="component" value="Unassembled WGS sequence"/>
</dbReference>
<evidence type="ECO:0000256" key="3">
    <source>
        <dbReference type="ARBA" id="ARBA00023159"/>
    </source>
</evidence>
<dbReference type="OrthoDB" id="9809391at2"/>
<dbReference type="SUPFAM" id="SSF89082">
    <property type="entry name" value="Antibiotic binding domain of TipA-like multidrug resistance regulators"/>
    <property type="match status" value="1"/>
</dbReference>
<dbReference type="GO" id="GO:0003677">
    <property type="term" value="F:DNA binding"/>
    <property type="evidence" value="ECO:0007669"/>
    <property type="project" value="UniProtKB-KW"/>
</dbReference>
<dbReference type="InterPro" id="IPR000551">
    <property type="entry name" value="MerR-type_HTH_dom"/>
</dbReference>
<dbReference type="SMART" id="SM00422">
    <property type="entry name" value="HTH_MERR"/>
    <property type="match status" value="1"/>
</dbReference>
<evidence type="ECO:0000256" key="5">
    <source>
        <dbReference type="SAM" id="Coils"/>
    </source>
</evidence>
<dbReference type="InterPro" id="IPR012925">
    <property type="entry name" value="TipAS_dom"/>
</dbReference>
<name>A0A3A4KKV6_9NOCA</name>
<keyword evidence="3" id="KW-0010">Activator</keyword>